<name>A0A6J6EZ15_9ZZZZ</name>
<accession>A0A6J6EZ15</accession>
<evidence type="ECO:0000313" key="1">
    <source>
        <dbReference type="EMBL" id="CAB4577878.1"/>
    </source>
</evidence>
<organism evidence="1">
    <name type="scientific">freshwater metagenome</name>
    <dbReference type="NCBI Taxonomy" id="449393"/>
    <lineage>
        <taxon>unclassified sequences</taxon>
        <taxon>metagenomes</taxon>
        <taxon>ecological metagenomes</taxon>
    </lineage>
</organism>
<sequence length="113" mass="11977">MVHPPDAAEAVAFELWEDLLRAYAEVIEQQRSFLLTVGAVEGADDAAFEPPLFGIPLDAPPMPAALESWATSLLTETAGLAEIAHEILAARPANVRPQLFAPSAGGSTLDQKI</sequence>
<dbReference type="EMBL" id="CAEZSR010000132">
    <property type="protein sequence ID" value="CAB4577878.1"/>
    <property type="molecule type" value="Genomic_DNA"/>
</dbReference>
<proteinExistence type="predicted"/>
<protein>
    <submittedName>
        <fullName evidence="1">Unannotated protein</fullName>
    </submittedName>
</protein>
<gene>
    <name evidence="1" type="ORF">UFOPK1493_02842</name>
</gene>
<dbReference type="AlphaFoldDB" id="A0A6J6EZ15"/>
<reference evidence="1" key="1">
    <citation type="submission" date="2020-05" db="EMBL/GenBank/DDBJ databases">
        <authorList>
            <person name="Chiriac C."/>
            <person name="Salcher M."/>
            <person name="Ghai R."/>
            <person name="Kavagutti S V."/>
        </authorList>
    </citation>
    <scope>NUCLEOTIDE SEQUENCE</scope>
</reference>